<dbReference type="PROSITE" id="PS00583">
    <property type="entry name" value="PFKB_KINASES_1"/>
    <property type="match status" value="1"/>
</dbReference>
<evidence type="ECO:0000256" key="2">
    <source>
        <dbReference type="ARBA" id="ARBA00022679"/>
    </source>
</evidence>
<keyword evidence="5" id="KW-0067">ATP-binding</keyword>
<dbReference type="Proteomes" id="UP000011523">
    <property type="component" value="Unassembled WGS sequence"/>
</dbReference>
<reference evidence="7 8" key="1">
    <citation type="journal article" date="2014" name="PLoS Genet.">
        <title>Phylogenetically driven sequencing of extremely halophilic archaea reveals strategies for static and dynamic osmo-response.</title>
        <authorList>
            <person name="Becker E.A."/>
            <person name="Seitzer P.M."/>
            <person name="Tritt A."/>
            <person name="Larsen D."/>
            <person name="Krusor M."/>
            <person name="Yao A.I."/>
            <person name="Wu D."/>
            <person name="Madern D."/>
            <person name="Eisen J.A."/>
            <person name="Darling A.E."/>
            <person name="Facciotti M.T."/>
        </authorList>
    </citation>
    <scope>NUCLEOTIDE SEQUENCE [LARGE SCALE GENOMIC DNA]</scope>
    <source>
        <strain evidence="7 8">DSM 14210</strain>
    </source>
</reference>
<keyword evidence="8" id="KW-1185">Reference proteome</keyword>
<dbReference type="EMBL" id="AOJD01000074">
    <property type="protein sequence ID" value="ELZ33832.1"/>
    <property type="molecule type" value="Genomic_DNA"/>
</dbReference>
<gene>
    <name evidence="7" type="ORF">C472_13632</name>
</gene>
<comment type="caution">
    <text evidence="7">The sequence shown here is derived from an EMBL/GenBank/DDBJ whole genome shotgun (WGS) entry which is preliminary data.</text>
</comment>
<dbReference type="Pfam" id="PF00294">
    <property type="entry name" value="PfkB"/>
    <property type="match status" value="1"/>
</dbReference>
<dbReference type="PANTHER" id="PTHR43085:SF1">
    <property type="entry name" value="PSEUDOURIDINE KINASE-RELATED"/>
    <property type="match status" value="1"/>
</dbReference>
<organism evidence="7 8">
    <name type="scientific">Halorubrum tebenquichense DSM 14210</name>
    <dbReference type="NCBI Taxonomy" id="1227485"/>
    <lineage>
        <taxon>Archaea</taxon>
        <taxon>Methanobacteriati</taxon>
        <taxon>Methanobacteriota</taxon>
        <taxon>Stenosarchaea group</taxon>
        <taxon>Halobacteria</taxon>
        <taxon>Halobacteriales</taxon>
        <taxon>Haloferacaceae</taxon>
        <taxon>Halorubrum</taxon>
    </lineage>
</organism>
<dbReference type="InterPro" id="IPR029056">
    <property type="entry name" value="Ribokinase-like"/>
</dbReference>
<evidence type="ECO:0000313" key="7">
    <source>
        <dbReference type="EMBL" id="ELZ33832.1"/>
    </source>
</evidence>
<feature type="domain" description="Carbohydrate kinase PfkB" evidence="6">
    <location>
        <begin position="3"/>
        <end position="332"/>
    </location>
</feature>
<evidence type="ECO:0000256" key="5">
    <source>
        <dbReference type="ARBA" id="ARBA00022840"/>
    </source>
</evidence>
<evidence type="ECO:0000256" key="3">
    <source>
        <dbReference type="ARBA" id="ARBA00022741"/>
    </source>
</evidence>
<dbReference type="InterPro" id="IPR050306">
    <property type="entry name" value="PfkB_Carbo_kinase"/>
</dbReference>
<dbReference type="GO" id="GO:0016301">
    <property type="term" value="F:kinase activity"/>
    <property type="evidence" value="ECO:0007669"/>
    <property type="project" value="UniProtKB-KW"/>
</dbReference>
<proteinExistence type="inferred from homology"/>
<evidence type="ECO:0000313" key="8">
    <source>
        <dbReference type="Proteomes" id="UP000011523"/>
    </source>
</evidence>
<comment type="similarity">
    <text evidence="1">Belongs to the carbohydrate kinase PfkB family.</text>
</comment>
<dbReference type="InterPro" id="IPR002173">
    <property type="entry name" value="Carboh/pur_kinase_PfkB_CS"/>
</dbReference>
<evidence type="ECO:0000259" key="6">
    <source>
        <dbReference type="Pfam" id="PF00294"/>
    </source>
</evidence>
<keyword evidence="3" id="KW-0547">Nucleotide-binding</keyword>
<dbReference type="PANTHER" id="PTHR43085">
    <property type="entry name" value="HEXOKINASE FAMILY MEMBER"/>
    <property type="match status" value="1"/>
</dbReference>
<keyword evidence="4" id="KW-0418">Kinase</keyword>
<dbReference type="InterPro" id="IPR011611">
    <property type="entry name" value="PfkB_dom"/>
</dbReference>
<dbReference type="RefSeq" id="WP_006630370.1">
    <property type="nucleotide sequence ID" value="NZ_AOJD01000074.1"/>
</dbReference>
<evidence type="ECO:0000256" key="1">
    <source>
        <dbReference type="ARBA" id="ARBA00010688"/>
    </source>
</evidence>
<dbReference type="GO" id="GO:0005524">
    <property type="term" value="F:ATP binding"/>
    <property type="evidence" value="ECO:0007669"/>
    <property type="project" value="UniProtKB-KW"/>
</dbReference>
<name>M0DGH4_9EURY</name>
<keyword evidence="2" id="KW-0808">Transferase</keyword>
<protein>
    <submittedName>
        <fullName evidence="7">PfkB domain protein</fullName>
    </submittedName>
</protein>
<dbReference type="OrthoDB" id="124714at2157"/>
<evidence type="ECO:0000256" key="4">
    <source>
        <dbReference type="ARBA" id="ARBA00022777"/>
    </source>
</evidence>
<dbReference type="Gene3D" id="3.40.1190.20">
    <property type="match status" value="1"/>
</dbReference>
<dbReference type="AlphaFoldDB" id="M0DGH4"/>
<sequence>MADFFVAGETLVDFVPGPGATLRDVEGYAHRPGGAPANVAVGLARLGSPTAFWTRLGDDPFGEFLAETLADEGIPETHVERVAGKTTLAVVSPPDAAGPRFGFYGSRDVAFGFDPDAVPAEALAPPDGEASPGGADAPPWVHLGGAALTHPDGRAATRELLSAATEAGCPVSFDVNYRAALASDGDAAAASTAVREAVAASDVVFCSDEDVSAAGLSTNKGAELARDLLALGPHTAVVTLGDEGALAAASATAPWGPATVRHDGFAVEAVDATGAGDAFTAGFLSRIAGARGDGSEDRDGDGDDALRDALAFGDATAALSVEAVGGMGSIPSREAVESLLAGGE</sequence>
<dbReference type="SUPFAM" id="SSF53613">
    <property type="entry name" value="Ribokinase-like"/>
    <property type="match status" value="1"/>
</dbReference>
<dbReference type="PATRIC" id="fig|1227485.3.peg.2680"/>
<accession>M0DGH4</accession>